<accession>A0AAD8UVF5</accession>
<dbReference type="PANTHER" id="PTHR12772">
    <property type="entry name" value="DNA REPLICATION COMPLEX GINS PROTEIN PSF2"/>
    <property type="match status" value="1"/>
</dbReference>
<feature type="compositionally biased region" description="Basic residues" evidence="5">
    <location>
        <begin position="16"/>
        <end position="27"/>
    </location>
</feature>
<dbReference type="InterPro" id="IPR007257">
    <property type="entry name" value="GINS_Psf2"/>
</dbReference>
<feature type="compositionally biased region" description="Low complexity" evidence="5">
    <location>
        <begin position="83"/>
        <end position="94"/>
    </location>
</feature>
<organism evidence="7 8">
    <name type="scientific">Babesia gibsoni</name>
    <dbReference type="NCBI Taxonomy" id="33632"/>
    <lineage>
        <taxon>Eukaryota</taxon>
        <taxon>Sar</taxon>
        <taxon>Alveolata</taxon>
        <taxon>Apicomplexa</taxon>
        <taxon>Aconoidasida</taxon>
        <taxon>Piroplasmida</taxon>
        <taxon>Babesiidae</taxon>
        <taxon>Babesia</taxon>
    </lineage>
</organism>
<protein>
    <recommendedName>
        <fullName evidence="6">GINS subunit domain-containing protein</fullName>
    </recommendedName>
</protein>
<evidence type="ECO:0000256" key="5">
    <source>
        <dbReference type="SAM" id="MobiDB-lite"/>
    </source>
</evidence>
<comment type="similarity">
    <text evidence="2">Belongs to the GINS2/PSF2 family.</text>
</comment>
<feature type="compositionally biased region" description="Basic and acidic residues" evidence="5">
    <location>
        <begin position="1"/>
        <end position="15"/>
    </location>
</feature>
<evidence type="ECO:0000256" key="3">
    <source>
        <dbReference type="ARBA" id="ARBA00022705"/>
    </source>
</evidence>
<dbReference type="EMBL" id="JAVEPI010000001">
    <property type="protein sequence ID" value="KAK1444314.1"/>
    <property type="molecule type" value="Genomic_DNA"/>
</dbReference>
<dbReference type="SUPFAM" id="SSF158573">
    <property type="entry name" value="GINS helical bundle-like"/>
    <property type="match status" value="1"/>
</dbReference>
<evidence type="ECO:0000256" key="1">
    <source>
        <dbReference type="ARBA" id="ARBA00004123"/>
    </source>
</evidence>
<evidence type="ECO:0000313" key="8">
    <source>
        <dbReference type="Proteomes" id="UP001230268"/>
    </source>
</evidence>
<sequence>MIDNDTRQSTRFDFFKKRKRTSRGRRDHHGEGPGTRYHMMCEAVSEKGAPLSNSASGADPHGNGRRRGASRGILVDDNRDKSQSQSESNAQAEEYYAPDQPNVDYQLCKAFNYVIWARDQMVFGNEEILSHPNLEQEFLRQLETLGKMIHKKRGDLSSSMKILESVLELMVDVNIGYRYLASNAPSFCRLSQVYINGFIFLRAVSLGTFNFVTPDEEASVTIRRNKISGNVFAHHQLMEHFSKQCEYLPSKFSADYMYKNVAIENDYVPNLVTKVILQQAKRQLVVVKAMMDVPGMDLAPYEGYVLDDLKTGEKAWLPIYMVERLSHYGFVSVDLPMYLTRRSLRNLRSKEEESQTLEKLPNDYFFEVAYLFTHCHLFETINVPNLSDRNNVYNYISKVAGIIEDIKYQRIKKIRQTLEKMAMDDLIIFIENLQFSETYYINQFLSAYCDISDNIKRSELQPNTQIGHLVVDLENNLIDSMKAPLL</sequence>
<dbReference type="GO" id="GO:0000811">
    <property type="term" value="C:GINS complex"/>
    <property type="evidence" value="ECO:0007669"/>
    <property type="project" value="TreeGrafter"/>
</dbReference>
<evidence type="ECO:0000313" key="7">
    <source>
        <dbReference type="EMBL" id="KAK1444314.1"/>
    </source>
</evidence>
<evidence type="ECO:0000256" key="4">
    <source>
        <dbReference type="ARBA" id="ARBA00023242"/>
    </source>
</evidence>
<dbReference type="Proteomes" id="UP001230268">
    <property type="component" value="Unassembled WGS sequence"/>
</dbReference>
<dbReference type="GO" id="GO:0000727">
    <property type="term" value="P:double-strand break repair via break-induced replication"/>
    <property type="evidence" value="ECO:0007669"/>
    <property type="project" value="TreeGrafter"/>
</dbReference>
<dbReference type="AlphaFoldDB" id="A0AAD8UVF5"/>
<keyword evidence="8" id="KW-1185">Reference proteome</keyword>
<dbReference type="Gene3D" id="1.20.58.1020">
    <property type="match status" value="1"/>
</dbReference>
<feature type="region of interest" description="Disordered" evidence="5">
    <location>
        <begin position="1"/>
        <end position="96"/>
    </location>
</feature>
<evidence type="ECO:0000259" key="6">
    <source>
        <dbReference type="Pfam" id="PF05916"/>
    </source>
</evidence>
<dbReference type="InterPro" id="IPR036224">
    <property type="entry name" value="GINS_bundle-like_dom_sf"/>
</dbReference>
<dbReference type="InterPro" id="IPR021151">
    <property type="entry name" value="GINS_A"/>
</dbReference>
<dbReference type="GO" id="GO:0006260">
    <property type="term" value="P:DNA replication"/>
    <property type="evidence" value="ECO:0007669"/>
    <property type="project" value="UniProtKB-KW"/>
</dbReference>
<name>A0AAD8UVF5_BABGI</name>
<keyword evidence="3" id="KW-0235">DNA replication</keyword>
<reference evidence="7" key="1">
    <citation type="submission" date="2023-08" db="EMBL/GenBank/DDBJ databases">
        <title>Draft sequence of the Babesia gibsoni genome.</title>
        <authorList>
            <person name="Yamagishi J.Y."/>
            <person name="Xuan X.X."/>
        </authorList>
    </citation>
    <scope>NUCLEOTIDE SEQUENCE</scope>
    <source>
        <strain evidence="7">Azabu</strain>
    </source>
</reference>
<keyword evidence="4" id="KW-0539">Nucleus</keyword>
<proteinExistence type="inferred from homology"/>
<dbReference type="PANTHER" id="PTHR12772:SF0">
    <property type="entry name" value="DNA REPLICATION COMPLEX GINS PROTEIN PSF2"/>
    <property type="match status" value="1"/>
</dbReference>
<dbReference type="Pfam" id="PF05916">
    <property type="entry name" value="Sld5"/>
    <property type="match status" value="1"/>
</dbReference>
<gene>
    <name evidence="7" type="ORF">BgAZ_102200</name>
</gene>
<dbReference type="CDD" id="cd11712">
    <property type="entry name" value="GINS_A_psf2"/>
    <property type="match status" value="1"/>
</dbReference>
<feature type="domain" description="GINS subunit" evidence="6">
    <location>
        <begin position="339"/>
        <end position="448"/>
    </location>
</feature>
<evidence type="ECO:0000256" key="2">
    <source>
        <dbReference type="ARBA" id="ARBA00010565"/>
    </source>
</evidence>
<comment type="caution">
    <text evidence="7">The sequence shown here is derived from an EMBL/GenBank/DDBJ whole genome shotgun (WGS) entry which is preliminary data.</text>
</comment>
<comment type="subcellular location">
    <subcellularLocation>
        <location evidence="1">Nucleus</location>
    </subcellularLocation>
</comment>